<evidence type="ECO:0000313" key="2">
    <source>
        <dbReference type="EMBL" id="RRT56517.1"/>
    </source>
</evidence>
<sequence>MGLPIDTKFRRLLAKVAMEWSAQQLIHILDRRWLSRGYMIFLGTYPMLFEFFVRSNFSVF</sequence>
<comment type="caution">
    <text evidence="2">The sequence shown here is derived from an EMBL/GenBank/DDBJ whole genome shotgun (WGS) entry which is preliminary data.</text>
</comment>
<evidence type="ECO:0000256" key="1">
    <source>
        <dbReference type="SAM" id="Phobius"/>
    </source>
</evidence>
<dbReference type="AlphaFoldDB" id="A0A426YXQ7"/>
<organism evidence="2 3">
    <name type="scientific">Ensete ventricosum</name>
    <name type="common">Abyssinian banana</name>
    <name type="synonym">Musa ensete</name>
    <dbReference type="NCBI Taxonomy" id="4639"/>
    <lineage>
        <taxon>Eukaryota</taxon>
        <taxon>Viridiplantae</taxon>
        <taxon>Streptophyta</taxon>
        <taxon>Embryophyta</taxon>
        <taxon>Tracheophyta</taxon>
        <taxon>Spermatophyta</taxon>
        <taxon>Magnoliopsida</taxon>
        <taxon>Liliopsida</taxon>
        <taxon>Zingiberales</taxon>
        <taxon>Musaceae</taxon>
        <taxon>Ensete</taxon>
    </lineage>
</organism>
<name>A0A426YXQ7_ENSVE</name>
<dbReference type="Proteomes" id="UP000287651">
    <property type="component" value="Unassembled WGS sequence"/>
</dbReference>
<keyword evidence="1" id="KW-0812">Transmembrane</keyword>
<evidence type="ECO:0000313" key="3">
    <source>
        <dbReference type="Proteomes" id="UP000287651"/>
    </source>
</evidence>
<proteinExistence type="predicted"/>
<keyword evidence="1" id="KW-1133">Transmembrane helix</keyword>
<accession>A0A426YXQ7</accession>
<protein>
    <submittedName>
        <fullName evidence="2">Uncharacterized protein</fullName>
    </submittedName>
</protein>
<reference evidence="2 3" key="1">
    <citation type="journal article" date="2014" name="Agronomy (Basel)">
        <title>A Draft Genome Sequence for Ensete ventricosum, the Drought-Tolerant Tree Against Hunger.</title>
        <authorList>
            <person name="Harrison J."/>
            <person name="Moore K.A."/>
            <person name="Paszkiewicz K."/>
            <person name="Jones T."/>
            <person name="Grant M."/>
            <person name="Ambacheew D."/>
            <person name="Muzemil S."/>
            <person name="Studholme D.J."/>
        </authorList>
    </citation>
    <scope>NUCLEOTIDE SEQUENCE [LARGE SCALE GENOMIC DNA]</scope>
</reference>
<gene>
    <name evidence="2" type="ORF">B296_00041671</name>
</gene>
<feature type="transmembrane region" description="Helical" evidence="1">
    <location>
        <begin position="33"/>
        <end position="53"/>
    </location>
</feature>
<keyword evidence="1" id="KW-0472">Membrane</keyword>
<dbReference type="EMBL" id="AMZH03009591">
    <property type="protein sequence ID" value="RRT56517.1"/>
    <property type="molecule type" value="Genomic_DNA"/>
</dbReference>